<dbReference type="GeneID" id="31526369"/>
<keyword evidence="1" id="KW-0805">Transcription regulation</keyword>
<dbReference type="InterPro" id="IPR008920">
    <property type="entry name" value="TF_FadR/GntR_C"/>
</dbReference>
<dbReference type="PANTHER" id="PTHR43537:SF45">
    <property type="entry name" value="GNTR FAMILY REGULATORY PROTEIN"/>
    <property type="match status" value="1"/>
</dbReference>
<evidence type="ECO:0000313" key="5">
    <source>
        <dbReference type="EMBL" id="EJO89467.1"/>
    </source>
</evidence>
<dbReference type="EMBL" id="AFVW02000002">
    <property type="protein sequence ID" value="EJO89467.1"/>
    <property type="molecule type" value="Genomic_DNA"/>
</dbReference>
<comment type="caution">
    <text evidence="5">The sequence shown here is derived from an EMBL/GenBank/DDBJ whole genome shotgun (WGS) entry which is preliminary data.</text>
</comment>
<dbReference type="InterPro" id="IPR036388">
    <property type="entry name" value="WH-like_DNA-bd_sf"/>
</dbReference>
<evidence type="ECO:0000256" key="1">
    <source>
        <dbReference type="ARBA" id="ARBA00023015"/>
    </source>
</evidence>
<accession>J4JVQ9</accession>
<dbReference type="SUPFAM" id="SSF46785">
    <property type="entry name" value="Winged helix' DNA-binding domain"/>
    <property type="match status" value="1"/>
</dbReference>
<protein>
    <submittedName>
        <fullName evidence="5">GntR family transcriptional regulator</fullName>
    </submittedName>
</protein>
<dbReference type="PANTHER" id="PTHR43537">
    <property type="entry name" value="TRANSCRIPTIONAL REGULATOR, GNTR FAMILY"/>
    <property type="match status" value="1"/>
</dbReference>
<dbReference type="Proteomes" id="UP000006455">
    <property type="component" value="Unassembled WGS sequence"/>
</dbReference>
<dbReference type="Gene3D" id="1.20.120.530">
    <property type="entry name" value="GntR ligand-binding domain-like"/>
    <property type="match status" value="1"/>
</dbReference>
<dbReference type="GO" id="GO:0003677">
    <property type="term" value="F:DNA binding"/>
    <property type="evidence" value="ECO:0007669"/>
    <property type="project" value="UniProtKB-KW"/>
</dbReference>
<proteinExistence type="predicted"/>
<dbReference type="RefSeq" id="WP_007769980.1">
    <property type="nucleotide sequence ID" value="NZ_AFVW02000002.1"/>
</dbReference>
<evidence type="ECO:0000256" key="2">
    <source>
        <dbReference type="ARBA" id="ARBA00023125"/>
    </source>
</evidence>
<name>J4JVQ9_9MYCO</name>
<reference evidence="5 6" key="1">
    <citation type="journal article" date="2011" name="J. Bacteriol.">
        <title>Genome sequence of the Mycobacterium colombiense type strain, CECT 3035.</title>
        <authorList>
            <person name="Gonzalez-Perez M."/>
            <person name="Murcia M.I."/>
            <person name="Landsman D."/>
            <person name="Jordan I.K."/>
            <person name="Marino-Ramirez L."/>
        </authorList>
    </citation>
    <scope>NUCLEOTIDE SEQUENCE [LARGE SCALE GENOMIC DNA]</scope>
    <source>
        <strain evidence="5 6">CECT 3035</strain>
    </source>
</reference>
<gene>
    <name evidence="5" type="ORF">MCOL_V204740</name>
</gene>
<sequence length="226" mass="25390">MPKQYGIKDRDRAAAWVMERLFDGRLRSGDKLDRQRIADEVGISRVPVQEMLGQLERDGIVRSEYHRAARLEPFDPDAVHETYELFGLVTGHAAAAAALAMTAGLANELSALVAEMRDANKERFNELTWEFRRLVNTAASGPRMRAMLSTFRTFMPTAYTLLLDRPGNRAAILRHYRGECRALTKGDSAGARRAAESRCADEAEMLLTELVRRGVFEHAAQRGRRG</sequence>
<feature type="domain" description="HTH gntR-type" evidence="4">
    <location>
        <begin position="7"/>
        <end position="74"/>
    </location>
</feature>
<dbReference type="Pfam" id="PF07729">
    <property type="entry name" value="FCD"/>
    <property type="match status" value="1"/>
</dbReference>
<dbReference type="Gene3D" id="1.10.10.10">
    <property type="entry name" value="Winged helix-like DNA-binding domain superfamily/Winged helix DNA-binding domain"/>
    <property type="match status" value="1"/>
</dbReference>
<dbReference type="InterPro" id="IPR011711">
    <property type="entry name" value="GntR_C"/>
</dbReference>
<dbReference type="InterPro" id="IPR036390">
    <property type="entry name" value="WH_DNA-bd_sf"/>
</dbReference>
<dbReference type="eggNOG" id="COG1802">
    <property type="taxonomic scope" value="Bacteria"/>
</dbReference>
<dbReference type="OrthoDB" id="9816161at2"/>
<dbReference type="SUPFAM" id="SSF48008">
    <property type="entry name" value="GntR ligand-binding domain-like"/>
    <property type="match status" value="1"/>
</dbReference>
<dbReference type="Pfam" id="PF00392">
    <property type="entry name" value="GntR"/>
    <property type="match status" value="1"/>
</dbReference>
<evidence type="ECO:0000313" key="6">
    <source>
        <dbReference type="Proteomes" id="UP000006455"/>
    </source>
</evidence>
<dbReference type="AlphaFoldDB" id="J4JVQ9"/>
<keyword evidence="3" id="KW-0804">Transcription</keyword>
<dbReference type="GO" id="GO:0003700">
    <property type="term" value="F:DNA-binding transcription factor activity"/>
    <property type="evidence" value="ECO:0007669"/>
    <property type="project" value="InterPro"/>
</dbReference>
<keyword evidence="2" id="KW-0238">DNA-binding</keyword>
<dbReference type="InterPro" id="IPR000524">
    <property type="entry name" value="Tscrpt_reg_HTH_GntR"/>
</dbReference>
<dbReference type="STRING" id="1041522.GCA_002105755_02132"/>
<dbReference type="PROSITE" id="PS50949">
    <property type="entry name" value="HTH_GNTR"/>
    <property type="match status" value="1"/>
</dbReference>
<evidence type="ECO:0000259" key="4">
    <source>
        <dbReference type="PROSITE" id="PS50949"/>
    </source>
</evidence>
<organism evidence="5 6">
    <name type="scientific">Mycobacterium colombiense CECT 3035</name>
    <dbReference type="NCBI Taxonomy" id="1041522"/>
    <lineage>
        <taxon>Bacteria</taxon>
        <taxon>Bacillati</taxon>
        <taxon>Actinomycetota</taxon>
        <taxon>Actinomycetes</taxon>
        <taxon>Mycobacteriales</taxon>
        <taxon>Mycobacteriaceae</taxon>
        <taxon>Mycobacterium</taxon>
        <taxon>Mycobacterium avium complex (MAC)</taxon>
    </lineage>
</organism>
<dbReference type="SMART" id="SM00345">
    <property type="entry name" value="HTH_GNTR"/>
    <property type="match status" value="1"/>
</dbReference>
<evidence type="ECO:0000256" key="3">
    <source>
        <dbReference type="ARBA" id="ARBA00023163"/>
    </source>
</evidence>